<dbReference type="Proteomes" id="UP000035017">
    <property type="component" value="Unassembled WGS sequence"/>
</dbReference>
<accession>A0A0D0L0K5</accession>
<evidence type="ECO:0000256" key="1">
    <source>
        <dbReference type="SAM" id="Phobius"/>
    </source>
</evidence>
<dbReference type="EMBL" id="JXQV01000001">
    <property type="protein sequence ID" value="KIQ05895.1"/>
    <property type="molecule type" value="Genomic_DNA"/>
</dbReference>
<dbReference type="AlphaFoldDB" id="A0A0D0L0K5"/>
<evidence type="ECO:0000313" key="3">
    <source>
        <dbReference type="Proteomes" id="UP000035017"/>
    </source>
</evidence>
<comment type="caution">
    <text evidence="2">The sequence shown here is derived from an EMBL/GenBank/DDBJ whole genome shotgun (WGS) entry which is preliminary data.</text>
</comment>
<sequence>MKSICVPATQDIAIFLGISALLASLSARATKMQKAARMEQFHLHVTYRPGTSRLHIASVERMVPWDVAAEYLKRQRKGETNDDPS</sequence>
<evidence type="ECO:0000313" key="2">
    <source>
        <dbReference type="EMBL" id="KIQ05895.1"/>
    </source>
</evidence>
<keyword evidence="1" id="KW-0812">Transmembrane</keyword>
<name>A0A0D0L0K5_AGRTU</name>
<reference evidence="2 3" key="1">
    <citation type="submission" date="2014-12" db="EMBL/GenBank/DDBJ databases">
        <title>16Stimator: statistical estimation of ribosomal gene copy numbers from draft genome assemblies.</title>
        <authorList>
            <person name="Perisin M.A."/>
            <person name="Vetter M."/>
            <person name="Gilbert J.A."/>
            <person name="Bergelson J."/>
        </authorList>
    </citation>
    <scope>NUCLEOTIDE SEQUENCE [LARGE SCALE GENOMIC DNA]</scope>
    <source>
        <strain evidence="2 3">MEJ076</strain>
    </source>
</reference>
<feature type="transmembrane region" description="Helical" evidence="1">
    <location>
        <begin position="12"/>
        <end position="30"/>
    </location>
</feature>
<keyword evidence="1" id="KW-0472">Membrane</keyword>
<organism evidence="2 3">
    <name type="scientific">Agrobacterium tumefaciens</name>
    <dbReference type="NCBI Taxonomy" id="358"/>
    <lineage>
        <taxon>Bacteria</taxon>
        <taxon>Pseudomonadati</taxon>
        <taxon>Pseudomonadota</taxon>
        <taxon>Alphaproteobacteria</taxon>
        <taxon>Hyphomicrobiales</taxon>
        <taxon>Rhizobiaceae</taxon>
        <taxon>Rhizobium/Agrobacterium group</taxon>
        <taxon>Agrobacterium</taxon>
        <taxon>Agrobacterium tumefaciens complex</taxon>
    </lineage>
</organism>
<protein>
    <submittedName>
        <fullName evidence="2">Uncharacterized protein</fullName>
    </submittedName>
</protein>
<keyword evidence="1" id="KW-1133">Transmembrane helix</keyword>
<gene>
    <name evidence="2" type="ORF">RU07_00500</name>
</gene>
<proteinExistence type="predicted"/>